<feature type="non-terminal residue" evidence="1">
    <location>
        <position position="246"/>
    </location>
</feature>
<accession>A0A6G0TUQ5</accession>
<name>A0A6G0TUQ5_APHGL</name>
<dbReference type="OrthoDB" id="5977855at2759"/>
<evidence type="ECO:0000313" key="1">
    <source>
        <dbReference type="EMBL" id="KAE9539485.1"/>
    </source>
</evidence>
<protein>
    <submittedName>
        <fullName evidence="1">Uncharacterized protein</fullName>
    </submittedName>
</protein>
<comment type="caution">
    <text evidence="1">The sequence shown here is derived from an EMBL/GenBank/DDBJ whole genome shotgun (WGS) entry which is preliminary data.</text>
</comment>
<dbReference type="AlphaFoldDB" id="A0A6G0TUQ5"/>
<organism evidence="1 2">
    <name type="scientific">Aphis glycines</name>
    <name type="common">Soybean aphid</name>
    <dbReference type="NCBI Taxonomy" id="307491"/>
    <lineage>
        <taxon>Eukaryota</taxon>
        <taxon>Metazoa</taxon>
        <taxon>Ecdysozoa</taxon>
        <taxon>Arthropoda</taxon>
        <taxon>Hexapoda</taxon>
        <taxon>Insecta</taxon>
        <taxon>Pterygota</taxon>
        <taxon>Neoptera</taxon>
        <taxon>Paraneoptera</taxon>
        <taxon>Hemiptera</taxon>
        <taxon>Sternorrhyncha</taxon>
        <taxon>Aphidomorpha</taxon>
        <taxon>Aphidoidea</taxon>
        <taxon>Aphididae</taxon>
        <taxon>Aphidini</taxon>
        <taxon>Aphis</taxon>
        <taxon>Aphis</taxon>
    </lineage>
</organism>
<dbReference type="EMBL" id="VYZN01000014">
    <property type="protein sequence ID" value="KAE9539485.1"/>
    <property type="molecule type" value="Genomic_DNA"/>
</dbReference>
<keyword evidence="2" id="KW-1185">Reference proteome</keyword>
<reference evidence="1 2" key="1">
    <citation type="submission" date="2019-08" db="EMBL/GenBank/DDBJ databases">
        <title>The genome of the soybean aphid Biotype 1, its phylome, world population structure and adaptation to the North American continent.</title>
        <authorList>
            <person name="Giordano R."/>
            <person name="Donthu R.K."/>
            <person name="Hernandez A.G."/>
            <person name="Wright C.L."/>
            <person name="Zimin A.V."/>
        </authorList>
    </citation>
    <scope>NUCLEOTIDE SEQUENCE [LARGE SCALE GENOMIC DNA]</scope>
    <source>
        <tissue evidence="1">Whole aphids</tissue>
    </source>
</reference>
<sequence>MHCNHLHFDGSQKQLERARNANFTLIYPNIYPYNRKGKCKVAMTITKNQSIISKYKLIIPFDTTKTLEDITSLRSSIGMLKLCESQDEDPLDLCAPVNCHMKYQGFRSLFDTIKRQCVSIPICDGKPNNGNSSNIVYDPYSNKCTALTDQISKSDIDCILNETEDKKIKKIKTNNRYQSNIRCHHGKIDEIKRSCICDDGWTSIQNWNFPIISTVPIHMCTVQNIKSKTFIGKILFKIKNLKPKNI</sequence>
<gene>
    <name evidence="1" type="ORF">AGLY_004737</name>
</gene>
<evidence type="ECO:0000313" key="2">
    <source>
        <dbReference type="Proteomes" id="UP000475862"/>
    </source>
</evidence>
<dbReference type="Proteomes" id="UP000475862">
    <property type="component" value="Unassembled WGS sequence"/>
</dbReference>
<proteinExistence type="predicted"/>